<gene>
    <name evidence="2" type="ORF">EDI28_06765</name>
</gene>
<dbReference type="InterPro" id="IPR025979">
    <property type="entry name" value="ChrR-like_cupin_dom"/>
</dbReference>
<reference evidence="2 3" key="1">
    <citation type="submission" date="2018-11" db="EMBL/GenBank/DDBJ databases">
        <title>Photobacterium sp. BEI247 sp. nov., a marine bacterium isolated from Yongle Blue Hole in the South China Sea.</title>
        <authorList>
            <person name="Wang X."/>
        </authorList>
    </citation>
    <scope>NUCLEOTIDE SEQUENCE [LARGE SCALE GENOMIC DNA]</scope>
    <source>
        <strain evidence="3">BEI247</strain>
    </source>
</reference>
<dbReference type="AlphaFoldDB" id="A0A444JSB2"/>
<organism evidence="2 3">
    <name type="scientific">Photobacterium chitinilyticum</name>
    <dbReference type="NCBI Taxonomy" id="2485123"/>
    <lineage>
        <taxon>Bacteria</taxon>
        <taxon>Pseudomonadati</taxon>
        <taxon>Pseudomonadota</taxon>
        <taxon>Gammaproteobacteria</taxon>
        <taxon>Vibrionales</taxon>
        <taxon>Vibrionaceae</taxon>
        <taxon>Photobacterium</taxon>
    </lineage>
</organism>
<keyword evidence="3" id="KW-1185">Reference proteome</keyword>
<sequence>MTDIRFHPTDDTLACYTAGDLDSASSIMLSAHLEMCSHCRARVDTLENTQAQQLALTPSEPLSDELNNLLGTILCHQEMPQEEAHDSDKATEAHIEVNSKTFRLPRVLQRHEDQIGPWSRLPGNIKRANVSTSGHSKMNFIYMDCNSSLPQHTHQGQEITLVLAGEFMDEHATYKPGDFIIQTPKHQHSPKTREDQDCLCLTLLDAPLHFTSGLATLLNPFSQLFFR</sequence>
<dbReference type="InterPro" id="IPR014710">
    <property type="entry name" value="RmlC-like_jellyroll"/>
</dbReference>
<dbReference type="InterPro" id="IPR041916">
    <property type="entry name" value="Anti_sigma_zinc_sf"/>
</dbReference>
<dbReference type="CDD" id="cd20301">
    <property type="entry name" value="cupin_ChrR"/>
    <property type="match status" value="1"/>
</dbReference>
<comment type="caution">
    <text evidence="2">The sequence shown here is derived from an EMBL/GenBank/DDBJ whole genome shotgun (WGS) entry which is preliminary data.</text>
</comment>
<feature type="domain" description="ChrR-like cupin" evidence="1">
    <location>
        <begin position="117"/>
        <end position="202"/>
    </location>
</feature>
<dbReference type="SUPFAM" id="SSF51182">
    <property type="entry name" value="RmlC-like cupins"/>
    <property type="match status" value="1"/>
</dbReference>
<proteinExistence type="predicted"/>
<name>A0A444JSB2_9GAMM</name>
<dbReference type="Gene3D" id="1.10.10.1320">
    <property type="entry name" value="Anti-sigma factor, zinc-finger domain"/>
    <property type="match status" value="1"/>
</dbReference>
<dbReference type="NCBIfam" id="TIGR02451">
    <property type="entry name" value="anti_sig_ChrR"/>
    <property type="match status" value="1"/>
</dbReference>
<accession>A0A444JSB2</accession>
<dbReference type="OrthoDB" id="2988517at2"/>
<dbReference type="EMBL" id="RJLM01000002">
    <property type="protein sequence ID" value="RWX55991.1"/>
    <property type="molecule type" value="Genomic_DNA"/>
</dbReference>
<dbReference type="Proteomes" id="UP000287563">
    <property type="component" value="Unassembled WGS sequence"/>
</dbReference>
<dbReference type="Pfam" id="PF12973">
    <property type="entry name" value="Cupin_7"/>
    <property type="match status" value="1"/>
</dbReference>
<dbReference type="InterPro" id="IPR011051">
    <property type="entry name" value="RmlC_Cupin_sf"/>
</dbReference>
<dbReference type="RefSeq" id="WP_128783081.1">
    <property type="nucleotide sequence ID" value="NZ_RJLM01000002.1"/>
</dbReference>
<dbReference type="InterPro" id="IPR012807">
    <property type="entry name" value="Anti-sigma_ChrR"/>
</dbReference>
<dbReference type="Gene3D" id="2.60.120.10">
    <property type="entry name" value="Jelly Rolls"/>
    <property type="match status" value="1"/>
</dbReference>
<evidence type="ECO:0000259" key="1">
    <source>
        <dbReference type="Pfam" id="PF12973"/>
    </source>
</evidence>
<protein>
    <submittedName>
        <fullName evidence="2">Transcriptional activator ChrR</fullName>
    </submittedName>
</protein>
<evidence type="ECO:0000313" key="2">
    <source>
        <dbReference type="EMBL" id="RWX55991.1"/>
    </source>
</evidence>
<evidence type="ECO:0000313" key="3">
    <source>
        <dbReference type="Proteomes" id="UP000287563"/>
    </source>
</evidence>